<evidence type="ECO:0000256" key="3">
    <source>
        <dbReference type="ARBA" id="ARBA00022475"/>
    </source>
</evidence>
<evidence type="ECO:0000256" key="4">
    <source>
        <dbReference type="ARBA" id="ARBA00022692"/>
    </source>
</evidence>
<evidence type="ECO:0000256" key="2">
    <source>
        <dbReference type="ARBA" id="ARBA00022448"/>
    </source>
</evidence>
<evidence type="ECO:0000256" key="1">
    <source>
        <dbReference type="ARBA" id="ARBA00004651"/>
    </source>
</evidence>
<evidence type="ECO:0000256" key="5">
    <source>
        <dbReference type="ARBA" id="ARBA00022989"/>
    </source>
</evidence>
<keyword evidence="4 7" id="KW-0812">Transmembrane</keyword>
<reference evidence="9 10" key="1">
    <citation type="submission" date="2023-11" db="EMBL/GenBank/DDBJ databases">
        <title>Paucibacter sp. nov., isolated from fresh soil in Korea.</title>
        <authorList>
            <person name="Le N.T.T."/>
        </authorList>
    </citation>
    <scope>NUCLEOTIDE SEQUENCE [LARGE SCALE GENOMIC DNA]</scope>
    <source>
        <strain evidence="9 10">R3-3</strain>
    </source>
</reference>
<dbReference type="InterPro" id="IPR051393">
    <property type="entry name" value="ABC_transporter_permease"/>
</dbReference>
<feature type="transmembrane region" description="Helical" evidence="7">
    <location>
        <begin position="66"/>
        <end position="95"/>
    </location>
</feature>
<dbReference type="RefSeq" id="WP_320425245.1">
    <property type="nucleotide sequence ID" value="NZ_JAXCLA010000007.1"/>
</dbReference>
<accession>A0ABU5DNH7</accession>
<gene>
    <name evidence="9" type="ORF">SNE35_22470</name>
</gene>
<protein>
    <submittedName>
        <fullName evidence="9">Sugar ABC transporter permease</fullName>
    </submittedName>
</protein>
<evidence type="ECO:0000313" key="9">
    <source>
        <dbReference type="EMBL" id="MDY0747288.1"/>
    </source>
</evidence>
<dbReference type="SUPFAM" id="SSF161098">
    <property type="entry name" value="MetI-like"/>
    <property type="match status" value="1"/>
</dbReference>
<keyword evidence="2 7" id="KW-0813">Transport</keyword>
<keyword evidence="5 7" id="KW-1133">Transmembrane helix</keyword>
<feature type="transmembrane region" description="Helical" evidence="7">
    <location>
        <begin position="21"/>
        <end position="46"/>
    </location>
</feature>
<dbReference type="InterPro" id="IPR035906">
    <property type="entry name" value="MetI-like_sf"/>
</dbReference>
<evidence type="ECO:0000259" key="8">
    <source>
        <dbReference type="PROSITE" id="PS50928"/>
    </source>
</evidence>
<dbReference type="Gene3D" id="1.10.3720.10">
    <property type="entry name" value="MetI-like"/>
    <property type="match status" value="1"/>
</dbReference>
<feature type="domain" description="ABC transmembrane type-1" evidence="8">
    <location>
        <begin position="70"/>
        <end position="285"/>
    </location>
</feature>
<keyword evidence="10" id="KW-1185">Reference proteome</keyword>
<feature type="transmembrane region" description="Helical" evidence="7">
    <location>
        <begin position="156"/>
        <end position="181"/>
    </location>
</feature>
<dbReference type="Proteomes" id="UP001285263">
    <property type="component" value="Unassembled WGS sequence"/>
</dbReference>
<keyword evidence="6 7" id="KW-0472">Membrane</keyword>
<comment type="caution">
    <text evidence="9">The sequence shown here is derived from an EMBL/GenBank/DDBJ whole genome shotgun (WGS) entry which is preliminary data.</text>
</comment>
<dbReference type="PANTHER" id="PTHR30193">
    <property type="entry name" value="ABC TRANSPORTER PERMEASE PROTEIN"/>
    <property type="match status" value="1"/>
</dbReference>
<dbReference type="InterPro" id="IPR000515">
    <property type="entry name" value="MetI-like"/>
</dbReference>
<sequence>MSPLSRWLGRHMAKLALAPSLIVICIAVYGFIAFTTVLSFTGSRMLPNFNFVGWLQYERLWNSPRWIVAVTNFGLFAVLYIGITTALGLGLAILLDQKVRAEGVLRSIYLYPMSISFIVTGVAWQWLMAPDLGLEKAFHAWGWTSFRFDWIKDEQMAIYCIVIAGIWQATGFVMALFLAALRGINGEIILAAKIDGAGGPQIYRHVVVPALRPAFLTALVVQGHLAIKSYDLVVALTRGGPGYATELPSTFMYGYTFTRNEMAVGAASAVTMLITLAAVIVPYLYSELKNQDAR</sequence>
<name>A0ABU5DNH7_9BURK</name>
<evidence type="ECO:0000256" key="6">
    <source>
        <dbReference type="ARBA" id="ARBA00023136"/>
    </source>
</evidence>
<organism evidence="9 10">
    <name type="scientific">Roseateles agri</name>
    <dbReference type="NCBI Taxonomy" id="3098619"/>
    <lineage>
        <taxon>Bacteria</taxon>
        <taxon>Pseudomonadati</taxon>
        <taxon>Pseudomonadota</taxon>
        <taxon>Betaproteobacteria</taxon>
        <taxon>Burkholderiales</taxon>
        <taxon>Sphaerotilaceae</taxon>
        <taxon>Roseateles</taxon>
    </lineage>
</organism>
<proteinExistence type="inferred from homology"/>
<comment type="similarity">
    <text evidence="7">Belongs to the binding-protein-dependent transport system permease family.</text>
</comment>
<evidence type="ECO:0000256" key="7">
    <source>
        <dbReference type="RuleBase" id="RU363032"/>
    </source>
</evidence>
<dbReference type="CDD" id="cd06261">
    <property type="entry name" value="TM_PBP2"/>
    <property type="match status" value="1"/>
</dbReference>
<dbReference type="EMBL" id="JAXCLA010000007">
    <property type="protein sequence ID" value="MDY0747288.1"/>
    <property type="molecule type" value="Genomic_DNA"/>
</dbReference>
<feature type="transmembrane region" description="Helical" evidence="7">
    <location>
        <begin position="107"/>
        <end position="127"/>
    </location>
</feature>
<dbReference type="Pfam" id="PF00528">
    <property type="entry name" value="BPD_transp_1"/>
    <property type="match status" value="1"/>
</dbReference>
<dbReference type="PROSITE" id="PS50928">
    <property type="entry name" value="ABC_TM1"/>
    <property type="match status" value="1"/>
</dbReference>
<comment type="subcellular location">
    <subcellularLocation>
        <location evidence="1 7">Cell membrane</location>
        <topology evidence="1 7">Multi-pass membrane protein</topology>
    </subcellularLocation>
</comment>
<dbReference type="PANTHER" id="PTHR30193:SF42">
    <property type="entry name" value="ABC TRANSPORTER PERMEASE PROTEIN"/>
    <property type="match status" value="1"/>
</dbReference>
<keyword evidence="3" id="KW-1003">Cell membrane</keyword>
<feature type="transmembrane region" description="Helical" evidence="7">
    <location>
        <begin position="262"/>
        <end position="285"/>
    </location>
</feature>
<evidence type="ECO:0000313" key="10">
    <source>
        <dbReference type="Proteomes" id="UP001285263"/>
    </source>
</evidence>